<dbReference type="Proteomes" id="UP000006906">
    <property type="component" value="Chromosome 14"/>
</dbReference>
<comment type="similarity">
    <text evidence="1">Belongs to the peptidase C1 family.</text>
</comment>
<dbReference type="EMBL" id="CM008975">
    <property type="protein sequence ID" value="PNW73093.1"/>
    <property type="molecule type" value="Genomic_DNA"/>
</dbReference>
<reference evidence="3 4" key="1">
    <citation type="journal article" date="2007" name="Science">
        <title>The Chlamydomonas genome reveals the evolution of key animal and plant functions.</title>
        <authorList>
            <person name="Merchant S.S."/>
            <person name="Prochnik S.E."/>
            <person name="Vallon O."/>
            <person name="Harris E.H."/>
            <person name="Karpowicz S.J."/>
            <person name="Witman G.B."/>
            <person name="Terry A."/>
            <person name="Salamov A."/>
            <person name="Fritz-Laylin L.K."/>
            <person name="Marechal-Drouard L."/>
            <person name="Marshall W.F."/>
            <person name="Qu L.H."/>
            <person name="Nelson D.R."/>
            <person name="Sanderfoot A.A."/>
            <person name="Spalding M.H."/>
            <person name="Kapitonov V.V."/>
            <person name="Ren Q."/>
            <person name="Ferris P."/>
            <person name="Lindquist E."/>
            <person name="Shapiro H."/>
            <person name="Lucas S.M."/>
            <person name="Grimwood J."/>
            <person name="Schmutz J."/>
            <person name="Cardol P."/>
            <person name="Cerutti H."/>
            <person name="Chanfreau G."/>
            <person name="Chen C.L."/>
            <person name="Cognat V."/>
            <person name="Croft M.T."/>
            <person name="Dent R."/>
            <person name="Dutcher S."/>
            <person name="Fernandez E."/>
            <person name="Fukuzawa H."/>
            <person name="Gonzalez-Ballester D."/>
            <person name="Gonzalez-Halphen D."/>
            <person name="Hallmann A."/>
            <person name="Hanikenne M."/>
            <person name="Hippler M."/>
            <person name="Inwood W."/>
            <person name="Jabbari K."/>
            <person name="Kalanon M."/>
            <person name="Kuras R."/>
            <person name="Lefebvre P.A."/>
            <person name="Lemaire S.D."/>
            <person name="Lobanov A.V."/>
            <person name="Lohr M."/>
            <person name="Manuell A."/>
            <person name="Meier I."/>
            <person name="Mets L."/>
            <person name="Mittag M."/>
            <person name="Mittelmeier T."/>
            <person name="Moroney J.V."/>
            <person name="Moseley J."/>
            <person name="Napoli C."/>
            <person name="Nedelcu A.M."/>
            <person name="Niyogi K."/>
            <person name="Novoselov S.V."/>
            <person name="Paulsen I.T."/>
            <person name="Pazour G."/>
            <person name="Purton S."/>
            <person name="Ral J.P."/>
            <person name="Riano-Pachon D.M."/>
            <person name="Riekhof W."/>
            <person name="Rymarquis L."/>
            <person name="Schroda M."/>
            <person name="Stern D."/>
            <person name="Umen J."/>
            <person name="Willows R."/>
            <person name="Wilson N."/>
            <person name="Zimmer S.L."/>
            <person name="Allmer J."/>
            <person name="Balk J."/>
            <person name="Bisova K."/>
            <person name="Chen C.J."/>
            <person name="Elias M."/>
            <person name="Gendler K."/>
            <person name="Hauser C."/>
            <person name="Lamb M.R."/>
            <person name="Ledford H."/>
            <person name="Long J.C."/>
            <person name="Minagawa J."/>
            <person name="Page M.D."/>
            <person name="Pan J."/>
            <person name="Pootakham W."/>
            <person name="Roje S."/>
            <person name="Rose A."/>
            <person name="Stahlberg E."/>
            <person name="Terauchi A.M."/>
            <person name="Yang P."/>
            <person name="Ball S."/>
            <person name="Bowler C."/>
            <person name="Dieckmann C.L."/>
            <person name="Gladyshev V.N."/>
            <person name="Green P."/>
            <person name="Jorgensen R."/>
            <person name="Mayfield S."/>
            <person name="Mueller-Roeber B."/>
            <person name="Rajamani S."/>
            <person name="Sayre R.T."/>
            <person name="Brokstein P."/>
            <person name="Dubchak I."/>
            <person name="Goodstein D."/>
            <person name="Hornick L."/>
            <person name="Huang Y.W."/>
            <person name="Jhaveri J."/>
            <person name="Luo Y."/>
            <person name="Martinez D."/>
            <person name="Ngau W.C."/>
            <person name="Otillar B."/>
            <person name="Poliakov A."/>
            <person name="Porter A."/>
            <person name="Szajkowski L."/>
            <person name="Werner G."/>
            <person name="Zhou K."/>
            <person name="Grigoriev I.V."/>
            <person name="Rokhsar D.S."/>
            <person name="Grossman A.R."/>
        </authorList>
    </citation>
    <scope>NUCLEOTIDE SEQUENCE [LARGE SCALE GENOMIC DNA]</scope>
    <source>
        <strain evidence="4">CC-503</strain>
    </source>
</reference>
<dbReference type="SUPFAM" id="SSF54001">
    <property type="entry name" value="Cysteine proteinases"/>
    <property type="match status" value="1"/>
</dbReference>
<dbReference type="RefSeq" id="XP_042916804.1">
    <property type="nucleotide sequence ID" value="XM_043070131.1"/>
</dbReference>
<dbReference type="Pfam" id="PF00112">
    <property type="entry name" value="Peptidase_C1"/>
    <property type="match status" value="1"/>
</dbReference>
<dbReference type="InterPro" id="IPR013128">
    <property type="entry name" value="Peptidase_C1A"/>
</dbReference>
<protein>
    <recommendedName>
        <fullName evidence="2">Peptidase C1A papain C-terminal domain-containing protein</fullName>
    </recommendedName>
</protein>
<dbReference type="GO" id="GO:0051603">
    <property type="term" value="P:proteolysis involved in protein catabolic process"/>
    <property type="evidence" value="ECO:0000318"/>
    <property type="project" value="GO_Central"/>
</dbReference>
<dbReference type="GO" id="GO:0005764">
    <property type="term" value="C:lysosome"/>
    <property type="evidence" value="ECO:0000318"/>
    <property type="project" value="GO_Central"/>
</dbReference>
<accession>A0A2K3CXU5</accession>
<name>A0A2K3CXU5_CHLRE</name>
<dbReference type="PANTHER" id="PTHR12411">
    <property type="entry name" value="CYSTEINE PROTEASE FAMILY C1-RELATED"/>
    <property type="match status" value="1"/>
</dbReference>
<dbReference type="KEGG" id="cre:CHLRE_14g618621v5"/>
<dbReference type="STRING" id="3055.A0A2K3CXU5"/>
<evidence type="ECO:0000256" key="1">
    <source>
        <dbReference type="ARBA" id="ARBA00008455"/>
    </source>
</evidence>
<sequence length="336" mass="36267">MRIEGWESIPPAEYALLQVLANQPVVALLHASQDWFSYWGQGQVYNGNCSSDPSKSTHAVVIVGYTPETFIIRNSWGSDWGDGGYMHMVRQGNSSLAGRLNKCGILNALTYPTLKPVPPEKRGELLRRGWCTAEEQVKAGGSTAQQLADIHDVTVNELIHVNTHFPADPDAPIEANTRYFIPPCSVNPPRPPVPDPACGTRIVLQLQNDGARTRIQLGQPTNPPPVSDPAAASALPFTSPASARCGGTGTEERFSATCPPGAYVTGFRGRAWAGQPELESCVLAALTSQQSNPESSILYSQLVNLRDRIVRTILDQAAATADPAWNGLFTVRSVIK</sequence>
<dbReference type="AlphaFoldDB" id="A0A2K3CXU5"/>
<evidence type="ECO:0000313" key="3">
    <source>
        <dbReference type="EMBL" id="PNW73093.1"/>
    </source>
</evidence>
<dbReference type="InterPro" id="IPR038765">
    <property type="entry name" value="Papain-like_cys_pep_sf"/>
</dbReference>
<dbReference type="OrthoDB" id="190265at2759"/>
<dbReference type="Gene3D" id="3.90.70.10">
    <property type="entry name" value="Cysteine proteinases"/>
    <property type="match status" value="1"/>
</dbReference>
<gene>
    <name evidence="3" type="ORF">CHLRE_14g618621v5</name>
</gene>
<organism evidence="3 4">
    <name type="scientific">Chlamydomonas reinhardtii</name>
    <name type="common">Chlamydomonas smithii</name>
    <dbReference type="NCBI Taxonomy" id="3055"/>
    <lineage>
        <taxon>Eukaryota</taxon>
        <taxon>Viridiplantae</taxon>
        <taxon>Chlorophyta</taxon>
        <taxon>core chlorophytes</taxon>
        <taxon>Chlorophyceae</taxon>
        <taxon>CS clade</taxon>
        <taxon>Chlamydomonadales</taxon>
        <taxon>Chlamydomonadaceae</taxon>
        <taxon>Chlamydomonas</taxon>
    </lineage>
</organism>
<feature type="domain" description="Peptidase C1A papain C-terminal" evidence="2">
    <location>
        <begin position="6"/>
        <end position="112"/>
    </location>
</feature>
<dbReference type="InParanoid" id="A0A2K3CXU5"/>
<keyword evidence="4" id="KW-1185">Reference proteome</keyword>
<dbReference type="GeneID" id="66056214"/>
<dbReference type="GO" id="GO:0005615">
    <property type="term" value="C:extracellular space"/>
    <property type="evidence" value="ECO:0000318"/>
    <property type="project" value="GO_Central"/>
</dbReference>
<dbReference type="InterPro" id="IPR000668">
    <property type="entry name" value="Peptidase_C1A_C"/>
</dbReference>
<dbReference type="Gramene" id="PNW73093">
    <property type="protein sequence ID" value="PNW73093"/>
    <property type="gene ID" value="CHLRE_14g618621v5"/>
</dbReference>
<evidence type="ECO:0000259" key="2">
    <source>
        <dbReference type="Pfam" id="PF00112"/>
    </source>
</evidence>
<proteinExistence type="inferred from homology"/>
<evidence type="ECO:0000313" key="4">
    <source>
        <dbReference type="Proteomes" id="UP000006906"/>
    </source>
</evidence>
<dbReference type="GO" id="GO:0004197">
    <property type="term" value="F:cysteine-type endopeptidase activity"/>
    <property type="evidence" value="ECO:0000318"/>
    <property type="project" value="GO_Central"/>
</dbReference>